<evidence type="ECO:0000256" key="1">
    <source>
        <dbReference type="ARBA" id="ARBA00009634"/>
    </source>
</evidence>
<feature type="chain" id="PRO_5003217297" evidence="6">
    <location>
        <begin position="21"/>
        <end position="1274"/>
    </location>
</feature>
<comment type="similarity">
    <text evidence="1">Belongs to the Toll-like receptor family.</text>
</comment>
<dbReference type="PANTHER" id="PTHR24373">
    <property type="entry name" value="SLIT RELATED LEUCINE-RICH REPEAT NEURONAL PROTEIN"/>
    <property type="match status" value="1"/>
</dbReference>
<keyword evidence="4" id="KW-0677">Repeat</keyword>
<proteinExistence type="evidence at transcript level"/>
<dbReference type="GO" id="GO:0031012">
    <property type="term" value="C:extracellular matrix"/>
    <property type="evidence" value="ECO:0007669"/>
    <property type="project" value="TreeGrafter"/>
</dbReference>
<evidence type="ECO:0000313" key="8">
    <source>
        <dbReference type="EMBL" id="ADV41489.1"/>
    </source>
</evidence>
<evidence type="ECO:0000259" key="7">
    <source>
        <dbReference type="PROSITE" id="PS50104"/>
    </source>
</evidence>
<sequence length="1274" mass="145271">MDTVPFKMIINAIFFCLVMGAALTEAPDDADVCFRVSGENGLVECNVRTLSSDRDVAGSMHSDGAERLAIRCSPLLLESSLRDHHFGKMQGLAEITIDNCKILRLPGNVFEGLRGLKTLKIRSMNNEWSNNKELELSLGAFNGLRELHTLDLGHNNIRKIPSDLFCALENIISLNLTRNKIKFVDELGFGHKCGSTLQTIDLSHNDIMSLPADSEILHLRRLTQLFLQNNKINELPGEVFSDLLSLKVVNLSDNAISYLPDGLFYNTREIREIYIQNNELETLPKRIFNRLEQLLVLDLSANKLRSDHIEDETFGGLIRLIVLDLSRQLACLQVDDYNTVARITRNMFKDLFFLQILNMYNNSITFIEDNAFSPLFNLHTLNLGQNKLQAIEDHVFNGLFILNKLNLNNNMLSYISENAFGNCSDLKELDLSSNKIVKVPDAILQLPFLKSLDLGENLLTEISNSSFQNLSQLTGLRLIDNQIGNLTAGMFWGLPSLQVLNLAKNKIQSIETETFQKNTQLEAVRLDGNFISDINGVFVALTKLLWLNLSENHLVWFDYAFIPGSLKWLDIHANFIEILGNYYKIQNELHVKTLDASHNRLVTLSPMSIPNSVELLFINNNFITSIETDTFLEKRNLTRVDMYANEIESLDINSLRISRVADERALPEFYISGNPFRCDCTMKWLLLINSITSREYPRVMDLENVICKESYVRGVKYLPVSSFHVKDFLCKYDSYCPDGCHCCDFNNCNCKTLCPINCSCYHDSAKSTSVVDCSVKQLKSVPHNFPVDATHIYLESLEDPRVPSSNGNIYNELNESVFNSMRKAVVVYLNSSNIITVHNNTFSELRDLRILHLDNNKLKQLRGLEFSKLSNLKELYLQSNLIEYISNETFSLLGALEVLRLDGNRLVNYGLWHLDNNKKLQTLYIGTNNWSCDCKYLQGFLTYVSQNVEKIVDISSLWCVNENMNPAKKPLNLNVTVCSEISDNSMISALFVSHNLPLLASALTGFMLILLILALVFTFRYACRMWLYSNCGIKLSPLAGAFKDTDKLYDAYICYSPKDEEFVVESLARELETGYPSYHLCLHYRDVPQFEATYAQFPDLVVEATEASRRIIVVLTKNFILTEWSQIEFRQALQKALQKNPHKLIIVSVGIIPRDPELKSYFKTGLEITWKEKRFWERLRYAMPSSKRHGQKLKRLNYGRNSNTYTMDASVLNSTCQTLCGKSANSAERSPCDRPLSEHIYSTIDSDYSSNDFQGRHNQPQSVVFQHTVQTYLV</sequence>
<organism evidence="8">
    <name type="scientific">Spodoptera frugiperda</name>
    <name type="common">Fall armyworm</name>
    <dbReference type="NCBI Taxonomy" id="7108"/>
    <lineage>
        <taxon>Eukaryota</taxon>
        <taxon>Metazoa</taxon>
        <taxon>Ecdysozoa</taxon>
        <taxon>Arthropoda</taxon>
        <taxon>Hexapoda</taxon>
        <taxon>Insecta</taxon>
        <taxon>Pterygota</taxon>
        <taxon>Neoptera</taxon>
        <taxon>Endopterygota</taxon>
        <taxon>Lepidoptera</taxon>
        <taxon>Glossata</taxon>
        <taxon>Ditrysia</taxon>
        <taxon>Noctuoidea</taxon>
        <taxon>Noctuidae</taxon>
        <taxon>Amphipyrinae</taxon>
        <taxon>Spodoptera</taxon>
    </lineage>
</organism>
<dbReference type="EMBL" id="HQ852232">
    <property type="protein sequence ID" value="ADV41489.1"/>
    <property type="molecule type" value="mRNA"/>
</dbReference>
<dbReference type="SMART" id="SM00013">
    <property type="entry name" value="LRRNT"/>
    <property type="match status" value="1"/>
</dbReference>
<keyword evidence="8" id="KW-0675">Receptor</keyword>
<dbReference type="InterPro" id="IPR035897">
    <property type="entry name" value="Toll_tir_struct_dom_sf"/>
</dbReference>
<dbReference type="InterPro" id="IPR050328">
    <property type="entry name" value="Dev_Immune_Receptor"/>
</dbReference>
<dbReference type="Gene3D" id="3.80.10.10">
    <property type="entry name" value="Ribonuclease Inhibitor"/>
    <property type="match status" value="6"/>
</dbReference>
<dbReference type="GO" id="GO:0005615">
    <property type="term" value="C:extracellular space"/>
    <property type="evidence" value="ECO:0007669"/>
    <property type="project" value="TreeGrafter"/>
</dbReference>
<dbReference type="SMART" id="SM00365">
    <property type="entry name" value="LRR_SD22"/>
    <property type="match status" value="9"/>
</dbReference>
<reference evidence="8" key="1">
    <citation type="submission" date="2011-01" db="EMBL/GenBank/DDBJ databases">
        <title>A 18 wheeler toll receptor gene from Spodoptera frugiperda cell is in response to LPS and Saccharomyces cerevisiae stimulation.</title>
        <authorList>
            <person name="Li S."/>
        </authorList>
    </citation>
    <scope>NUCLEOTIDE SEQUENCE</scope>
</reference>
<dbReference type="AlphaFoldDB" id="E7ELW1"/>
<dbReference type="PROSITE" id="PS50104">
    <property type="entry name" value="TIR"/>
    <property type="match status" value="1"/>
</dbReference>
<dbReference type="FunFam" id="3.80.10.10:FF:001164">
    <property type="entry name" value="GH01279p"/>
    <property type="match status" value="2"/>
</dbReference>
<evidence type="ECO:0000256" key="6">
    <source>
        <dbReference type="SAM" id="SignalP"/>
    </source>
</evidence>
<keyword evidence="5" id="KW-0472">Membrane</keyword>
<feature type="transmembrane region" description="Helical" evidence="5">
    <location>
        <begin position="996"/>
        <end position="1019"/>
    </location>
</feature>
<protein>
    <submittedName>
        <fullName evidence="8">Toll receptor 18 wheeler</fullName>
    </submittedName>
</protein>
<evidence type="ECO:0000256" key="3">
    <source>
        <dbReference type="ARBA" id="ARBA00022729"/>
    </source>
</evidence>
<keyword evidence="2" id="KW-0433">Leucine-rich repeat</keyword>
<keyword evidence="3 6" id="KW-0732">Signal</keyword>
<dbReference type="SMART" id="SM00255">
    <property type="entry name" value="TIR"/>
    <property type="match status" value="1"/>
</dbReference>
<dbReference type="SMART" id="SM00369">
    <property type="entry name" value="LRR_TYP"/>
    <property type="match status" value="19"/>
</dbReference>
<dbReference type="SUPFAM" id="SSF52058">
    <property type="entry name" value="L domain-like"/>
    <property type="match status" value="3"/>
</dbReference>
<dbReference type="Gene3D" id="3.40.50.10140">
    <property type="entry name" value="Toll/interleukin-1 receptor homology (TIR) domain"/>
    <property type="match status" value="1"/>
</dbReference>
<keyword evidence="5" id="KW-0812">Transmembrane</keyword>
<dbReference type="InterPro" id="IPR001611">
    <property type="entry name" value="Leu-rich_rpt"/>
</dbReference>
<dbReference type="InterPro" id="IPR003591">
    <property type="entry name" value="Leu-rich_rpt_typical-subtyp"/>
</dbReference>
<evidence type="ECO:0000256" key="2">
    <source>
        <dbReference type="ARBA" id="ARBA00022614"/>
    </source>
</evidence>
<keyword evidence="5" id="KW-1133">Transmembrane helix</keyword>
<dbReference type="SUPFAM" id="SSF52200">
    <property type="entry name" value="Toll/Interleukin receptor TIR domain"/>
    <property type="match status" value="1"/>
</dbReference>
<dbReference type="PROSITE" id="PS51450">
    <property type="entry name" value="LRR"/>
    <property type="match status" value="8"/>
</dbReference>
<accession>E7ELW1</accession>
<name>E7ELW1_SPOFR</name>
<feature type="domain" description="TIR" evidence="7">
    <location>
        <begin position="1047"/>
        <end position="1183"/>
    </location>
</feature>
<dbReference type="Pfam" id="PF01582">
    <property type="entry name" value="TIR"/>
    <property type="match status" value="1"/>
</dbReference>
<dbReference type="Pfam" id="PF13855">
    <property type="entry name" value="LRR_8"/>
    <property type="match status" value="5"/>
</dbReference>
<evidence type="ECO:0000256" key="4">
    <source>
        <dbReference type="ARBA" id="ARBA00022737"/>
    </source>
</evidence>
<dbReference type="InterPro" id="IPR000372">
    <property type="entry name" value="LRRNT"/>
</dbReference>
<dbReference type="InterPro" id="IPR000157">
    <property type="entry name" value="TIR_dom"/>
</dbReference>
<dbReference type="PANTHER" id="PTHR24373:SF275">
    <property type="entry name" value="TIR DOMAIN-CONTAINING PROTEIN"/>
    <property type="match status" value="1"/>
</dbReference>
<dbReference type="GO" id="GO:0007165">
    <property type="term" value="P:signal transduction"/>
    <property type="evidence" value="ECO:0007669"/>
    <property type="project" value="InterPro"/>
</dbReference>
<dbReference type="InterPro" id="IPR032675">
    <property type="entry name" value="LRR_dom_sf"/>
</dbReference>
<feature type="signal peptide" evidence="6">
    <location>
        <begin position="1"/>
        <end position="20"/>
    </location>
</feature>
<evidence type="ECO:0000256" key="5">
    <source>
        <dbReference type="SAM" id="Phobius"/>
    </source>
</evidence>
<dbReference type="OrthoDB" id="2015831at2759"/>